<organism evidence="2 3">
    <name type="scientific">Aminomonas paucivorans DSM 12260</name>
    <dbReference type="NCBI Taxonomy" id="584708"/>
    <lineage>
        <taxon>Bacteria</taxon>
        <taxon>Thermotogati</taxon>
        <taxon>Synergistota</taxon>
        <taxon>Synergistia</taxon>
        <taxon>Synergistales</taxon>
        <taxon>Synergistaceae</taxon>
        <taxon>Aminomonas</taxon>
    </lineage>
</organism>
<dbReference type="InterPro" id="IPR008338">
    <property type="entry name" value="Capsule_biosynth_CapC"/>
</dbReference>
<protein>
    <submittedName>
        <fullName evidence="2">Capsule biosynthesis protein CapC</fullName>
    </submittedName>
</protein>
<dbReference type="Proteomes" id="UP000005096">
    <property type="component" value="Chromosome"/>
</dbReference>
<dbReference type="GO" id="GO:0016020">
    <property type="term" value="C:membrane"/>
    <property type="evidence" value="ECO:0007669"/>
    <property type="project" value="InterPro"/>
</dbReference>
<gene>
    <name evidence="2" type="ORF">Apau_2386</name>
</gene>
<dbReference type="STRING" id="584708.Apau_2386"/>
<dbReference type="GO" id="GO:0045227">
    <property type="term" value="P:capsule polysaccharide biosynthetic process"/>
    <property type="evidence" value="ECO:0007669"/>
    <property type="project" value="InterPro"/>
</dbReference>
<dbReference type="Pfam" id="PF14102">
    <property type="entry name" value="Caps_synth_CapC"/>
    <property type="match status" value="1"/>
</dbReference>
<reference evidence="2 3" key="1">
    <citation type="journal article" date="2010" name="Stand. Genomic Sci.">
        <title>Non-contiguous finished genome sequence of Aminomonas paucivorans type strain (GLU-3).</title>
        <authorList>
            <person name="Pitluck S."/>
            <person name="Yasawong M."/>
            <person name="Held B."/>
            <person name="Lapidus A."/>
            <person name="Nolan M."/>
            <person name="Copeland A."/>
            <person name="Lucas S."/>
            <person name="Del Rio T.G."/>
            <person name="Tice H."/>
            <person name="Cheng J.F."/>
            <person name="Chertkov O."/>
            <person name="Goodwin L."/>
            <person name="Tapia R."/>
            <person name="Han C."/>
            <person name="Liolios K."/>
            <person name="Ivanova N."/>
            <person name="Mavromatis K."/>
            <person name="Ovchinnikova G."/>
            <person name="Pati A."/>
            <person name="Chen A."/>
            <person name="Palaniappan K."/>
            <person name="Land M."/>
            <person name="Hauser L."/>
            <person name="Chang Y.J."/>
            <person name="Jeffries C.D."/>
            <person name="Pukall R."/>
            <person name="Spring S."/>
            <person name="Rohde M."/>
            <person name="Sikorski J."/>
            <person name="Goker M."/>
            <person name="Woyke T."/>
            <person name="Bristow J."/>
            <person name="Eisen J.A."/>
            <person name="Markowitz V."/>
            <person name="Hugenholtz P."/>
            <person name="Kyrpides N.C."/>
            <person name="Klenk H.P."/>
        </authorList>
    </citation>
    <scope>NUCLEOTIDE SEQUENCE [LARGE SCALE GENOMIC DNA]</scope>
    <source>
        <strain evidence="2 3">DSM 12260</strain>
    </source>
</reference>
<keyword evidence="1" id="KW-0812">Transmembrane</keyword>
<dbReference type="eggNOG" id="ENOG50333YX">
    <property type="taxonomic scope" value="Bacteria"/>
</dbReference>
<evidence type="ECO:0000256" key="1">
    <source>
        <dbReference type="SAM" id="Phobius"/>
    </source>
</evidence>
<proteinExistence type="predicted"/>
<dbReference type="EMBL" id="CM001022">
    <property type="protein sequence ID" value="EFQ24793.1"/>
    <property type="molecule type" value="Genomic_DNA"/>
</dbReference>
<dbReference type="RefSeq" id="WP_006302041.1">
    <property type="nucleotide sequence ID" value="NZ_CM001022.1"/>
</dbReference>
<name>E3D0C0_9BACT</name>
<feature type="transmembrane region" description="Helical" evidence="1">
    <location>
        <begin position="75"/>
        <end position="99"/>
    </location>
</feature>
<keyword evidence="1" id="KW-0472">Membrane</keyword>
<dbReference type="PaxDb" id="584708-Apau_2386"/>
<keyword evidence="1" id="KW-1133">Transmembrane helix</keyword>
<dbReference type="HOGENOM" id="CLU_143404_0_0_0"/>
<dbReference type="AlphaFoldDB" id="E3D0C0"/>
<accession>E3D0C0</accession>
<feature type="transmembrane region" description="Helical" evidence="1">
    <location>
        <begin position="119"/>
        <end position="138"/>
    </location>
</feature>
<keyword evidence="3" id="KW-1185">Reference proteome</keyword>
<evidence type="ECO:0000313" key="2">
    <source>
        <dbReference type="EMBL" id="EFQ24793.1"/>
    </source>
</evidence>
<evidence type="ECO:0000313" key="3">
    <source>
        <dbReference type="Proteomes" id="UP000005096"/>
    </source>
</evidence>
<sequence length="139" mass="14045">MEPETLILGLGILLGLVYTHRTGWGCGGILTPGLLALHASQPSRLAAALGIGVLLALPLALGVRRFGLYGRERLGAALLLALAVRALVEVRFPLGSLWLGWVVPGLVAADVQRQGALPTLAGACSVGAAAALAAGLLLG</sequence>
<feature type="transmembrane region" description="Helical" evidence="1">
    <location>
        <begin position="45"/>
        <end position="63"/>
    </location>
</feature>